<evidence type="ECO:0000256" key="5">
    <source>
        <dbReference type="ARBA" id="ARBA00022679"/>
    </source>
</evidence>
<dbReference type="InterPro" id="IPR004358">
    <property type="entry name" value="Sig_transdc_His_kin-like_C"/>
</dbReference>
<dbReference type="InterPro" id="IPR005467">
    <property type="entry name" value="His_kinase_dom"/>
</dbReference>
<dbReference type="Gene3D" id="3.40.50.2300">
    <property type="match status" value="2"/>
</dbReference>
<evidence type="ECO:0000313" key="16">
    <source>
        <dbReference type="Proteomes" id="UP000000268"/>
    </source>
</evidence>
<evidence type="ECO:0000256" key="7">
    <source>
        <dbReference type="ARBA" id="ARBA00023012"/>
    </source>
</evidence>
<dbReference type="Pfam" id="PF00072">
    <property type="entry name" value="Response_reg"/>
    <property type="match status" value="2"/>
</dbReference>
<dbReference type="InterPro" id="IPR045812">
    <property type="entry name" value="DAHL"/>
</dbReference>
<evidence type="ECO:0000256" key="4">
    <source>
        <dbReference type="ARBA" id="ARBA00022553"/>
    </source>
</evidence>
<comment type="similarity">
    <text evidence="2">In the N-terminal section; belongs to the phytochrome family.</text>
</comment>
<dbReference type="EC" id="2.7.13.3" evidence="3"/>
<dbReference type="InterPro" id="IPR036890">
    <property type="entry name" value="HATPase_C_sf"/>
</dbReference>
<dbReference type="AlphaFoldDB" id="B0CEL4"/>
<dbReference type="HOGENOM" id="CLU_000445_114_15_3"/>
<keyword evidence="6 15" id="KW-0418">Kinase</keyword>
<keyword evidence="7" id="KW-0902">Two-component regulatory system</keyword>
<dbReference type="eggNOG" id="COG5002">
    <property type="taxonomic scope" value="Bacteria"/>
</dbReference>
<dbReference type="CDD" id="cd00082">
    <property type="entry name" value="HisKA"/>
    <property type="match status" value="1"/>
</dbReference>
<dbReference type="CDD" id="cd00156">
    <property type="entry name" value="REC"/>
    <property type="match status" value="1"/>
</dbReference>
<dbReference type="NCBIfam" id="TIGR00229">
    <property type="entry name" value="sensory_box"/>
    <property type="match status" value="1"/>
</dbReference>
<dbReference type="eggNOG" id="COG0745">
    <property type="taxonomic scope" value="Bacteria"/>
</dbReference>
<dbReference type="SMART" id="SM00387">
    <property type="entry name" value="HATPase_c"/>
    <property type="match status" value="1"/>
</dbReference>
<evidence type="ECO:0000259" key="13">
    <source>
        <dbReference type="PROSITE" id="PS50110"/>
    </source>
</evidence>
<feature type="modified residue" description="4-aspartylphosphate" evidence="9">
    <location>
        <position position="732"/>
    </location>
</feature>
<evidence type="ECO:0000256" key="10">
    <source>
        <dbReference type="SAM" id="Coils"/>
    </source>
</evidence>
<protein>
    <recommendedName>
        <fullName evidence="8">Circadian input-output histidine kinase CikA</fullName>
        <ecNumber evidence="3">2.7.13.3</ecNumber>
    </recommendedName>
</protein>
<organism evidence="15 16">
    <name type="scientific">Acaryochloris marina (strain MBIC 11017)</name>
    <dbReference type="NCBI Taxonomy" id="329726"/>
    <lineage>
        <taxon>Bacteria</taxon>
        <taxon>Bacillati</taxon>
        <taxon>Cyanobacteriota</taxon>
        <taxon>Cyanophyceae</taxon>
        <taxon>Acaryochloridales</taxon>
        <taxon>Acaryochloridaceae</taxon>
        <taxon>Acaryochloris</taxon>
    </lineage>
</organism>
<evidence type="ECO:0000256" key="6">
    <source>
        <dbReference type="ARBA" id="ARBA00022777"/>
    </source>
</evidence>
<dbReference type="SUPFAM" id="SSF47384">
    <property type="entry name" value="Homodimeric domain of signal transducing histidine kinase"/>
    <property type="match status" value="1"/>
</dbReference>
<dbReference type="Pfam" id="PF00512">
    <property type="entry name" value="HisKA"/>
    <property type="match status" value="1"/>
</dbReference>
<dbReference type="RefSeq" id="WP_012162478.1">
    <property type="nucleotide sequence ID" value="NC_009925.1"/>
</dbReference>
<dbReference type="SUPFAM" id="SSF52172">
    <property type="entry name" value="CheY-like"/>
    <property type="match status" value="2"/>
</dbReference>
<feature type="domain" description="Histidine kinase" evidence="12">
    <location>
        <begin position="431"/>
        <end position="650"/>
    </location>
</feature>
<dbReference type="SUPFAM" id="SSF55785">
    <property type="entry name" value="PYP-like sensor domain (PAS domain)"/>
    <property type="match status" value="1"/>
</dbReference>
<dbReference type="InterPro" id="IPR013656">
    <property type="entry name" value="PAS_4"/>
</dbReference>
<dbReference type="CDD" id="cd16922">
    <property type="entry name" value="HATPase_EvgS-ArcB-TorS-like"/>
    <property type="match status" value="1"/>
</dbReference>
<dbReference type="Gene3D" id="3.30.450.20">
    <property type="entry name" value="PAS domain"/>
    <property type="match status" value="1"/>
</dbReference>
<keyword evidence="10" id="KW-0175">Coiled coil</keyword>
<dbReference type="InterPro" id="IPR000014">
    <property type="entry name" value="PAS"/>
</dbReference>
<dbReference type="KEGG" id="amr:AM1_1963"/>
<sequence length="927" mass="102943">MQKQKLLGLLGVSGALLLFGGFVAKSLSVDNQQHQQYRTLMAQQLDKDATVNQSVLKARYALLTSYDPLVRAISEQLELQEDLKQVPGFIGNQQSLLSQLSENNQVFTQKEELVESFKSKNAILKNSLTYLPELVKEVRTGSAKGLSTDEAIQLESLLDNVLLYSLSSDEDLVPQIEAQITQLEGKKSSQGIQLALAHTRMILEYKPQVDTLTRDILKLPTAQAISTLEAAYTNQYDAATQTADLFRLLSFGCLLVLVSGGAYLVVQQQRRSNERVSGILSSLTDAFVALNPQWQITYINDKAAEILQADSQQLLNQDFWQSFPDVLGADHLSDYRQALKEKQKTSFEVFYPPSQMWLEIRVYPSVDGLSLFLQDVTIRKEAEASLKQMNQELETRVKARTAQLASSMEAAEEAREKAEEANKSKSEFLANMSHELRTPLNAIIGYSEMLEEDAEDMGQDDFVPDLQKISGSAKHLLELINAVLDLSKVEAGRMELYLESFEIAPMVKTIAATLQPIADKQSNMISLHCPENIGTLYADQTKVRQSLYNLLSNACKFTESGEVSLTISEDAGEEVVFSIKDTGIGMTPEQLEKVFKAFTQADASTTRKYGGTGLGLTITKQFIEMMGGHISVTSQYGYGTEFTIHLPRQVESESKASAPAQSVPAEPSKISLPTTAKGQPGGTVLVIDDDEYARDLMKRFLTDAGYDAVASSSGVEGLQLAEDLMPDMIILDVLMPELDGWSVLQNLKGNAKLADIPVIMMTMVDAEKVGFSLGATDFLTKPLQRDRLLELLDKYVTTADRNWMLVIEDDLPSQEMLGRLLEREDWPYKTAGNGKQALEVLGTHGIPDLIFLDLMMPEMDGFEFLKVLRQNPEWQNIPVIVVSAKDLTASERMELGDTVQSIHQKGHLDREELLEEVQDFIEITAGH</sequence>
<dbReference type="EMBL" id="CP000828">
    <property type="protein sequence ID" value="ABW26980.1"/>
    <property type="molecule type" value="Genomic_DNA"/>
</dbReference>
<feature type="modified residue" description="4-aspartylphosphate" evidence="9">
    <location>
        <position position="853"/>
    </location>
</feature>
<dbReference type="SMART" id="SM00448">
    <property type="entry name" value="REC"/>
    <property type="match status" value="2"/>
</dbReference>
<dbReference type="STRING" id="329726.AM1_1963"/>
<reference evidence="15 16" key="1">
    <citation type="journal article" date="2008" name="Proc. Natl. Acad. Sci. U.S.A.">
        <title>Niche adaptation and genome expansion in the chlorophyll d-producing cyanobacterium Acaryochloris marina.</title>
        <authorList>
            <person name="Swingley W.D."/>
            <person name="Chen M."/>
            <person name="Cheung P.C."/>
            <person name="Conrad A.L."/>
            <person name="Dejesa L.C."/>
            <person name="Hao J."/>
            <person name="Honchak B.M."/>
            <person name="Karbach L.E."/>
            <person name="Kurdoglu A."/>
            <person name="Lahiri S."/>
            <person name="Mastrian S.D."/>
            <person name="Miyashita H."/>
            <person name="Page L."/>
            <person name="Ramakrishna P."/>
            <person name="Satoh S."/>
            <person name="Sattley W.M."/>
            <person name="Shimada Y."/>
            <person name="Taylor H.L."/>
            <person name="Tomo T."/>
            <person name="Tsuchiya T."/>
            <person name="Wang Z.T."/>
            <person name="Raymond J."/>
            <person name="Mimuro M."/>
            <person name="Blankenship R.E."/>
            <person name="Touchman J.W."/>
        </authorList>
    </citation>
    <scope>NUCLEOTIDE SEQUENCE [LARGE SCALE GENOMIC DNA]</scope>
    <source>
        <strain evidence="16">MBIC 11017</strain>
    </source>
</reference>
<dbReference type="GO" id="GO:0000155">
    <property type="term" value="F:phosphorelay sensor kinase activity"/>
    <property type="evidence" value="ECO:0007669"/>
    <property type="project" value="InterPro"/>
</dbReference>
<dbReference type="InterPro" id="IPR036097">
    <property type="entry name" value="HisK_dim/P_sf"/>
</dbReference>
<dbReference type="Gene3D" id="1.10.287.130">
    <property type="match status" value="1"/>
</dbReference>
<evidence type="ECO:0000256" key="2">
    <source>
        <dbReference type="ARBA" id="ARBA00006402"/>
    </source>
</evidence>
<evidence type="ECO:0000256" key="9">
    <source>
        <dbReference type="PROSITE-ProRule" id="PRU00169"/>
    </source>
</evidence>
<feature type="coiled-coil region" evidence="10">
    <location>
        <begin position="379"/>
        <end position="431"/>
    </location>
</feature>
<dbReference type="OrthoDB" id="510512at2"/>
<dbReference type="PANTHER" id="PTHR43047:SF72">
    <property type="entry name" value="OSMOSENSING HISTIDINE PROTEIN KINASE SLN1"/>
    <property type="match status" value="1"/>
</dbReference>
<dbReference type="InterPro" id="IPR011006">
    <property type="entry name" value="CheY-like_superfamily"/>
</dbReference>
<dbReference type="Pfam" id="PF19443">
    <property type="entry name" value="DAHL"/>
    <property type="match status" value="1"/>
</dbReference>
<dbReference type="SMART" id="SM00091">
    <property type="entry name" value="PAS"/>
    <property type="match status" value="1"/>
</dbReference>
<dbReference type="PANTHER" id="PTHR43047">
    <property type="entry name" value="TWO-COMPONENT HISTIDINE PROTEIN KINASE"/>
    <property type="match status" value="1"/>
</dbReference>
<dbReference type="PROSITE" id="PS50110">
    <property type="entry name" value="RESPONSE_REGULATORY"/>
    <property type="match status" value="2"/>
</dbReference>
<dbReference type="InterPro" id="IPR003594">
    <property type="entry name" value="HATPase_dom"/>
</dbReference>
<proteinExistence type="inferred from homology"/>
<feature type="domain" description="PAS" evidence="14">
    <location>
        <begin position="272"/>
        <end position="346"/>
    </location>
</feature>
<dbReference type="Gene3D" id="3.30.565.10">
    <property type="entry name" value="Histidine kinase-like ATPase, C-terminal domain"/>
    <property type="match status" value="1"/>
</dbReference>
<dbReference type="InterPro" id="IPR001789">
    <property type="entry name" value="Sig_transdc_resp-reg_receiver"/>
</dbReference>
<keyword evidence="5" id="KW-0808">Transferase</keyword>
<name>B0CEL4_ACAM1</name>
<dbReference type="FunFam" id="3.30.565.10:FF:000010">
    <property type="entry name" value="Sensor histidine kinase RcsC"/>
    <property type="match status" value="1"/>
</dbReference>
<feature type="domain" description="Response regulatory" evidence="13">
    <location>
        <begin position="803"/>
        <end position="921"/>
    </location>
</feature>
<dbReference type="SUPFAM" id="SSF55874">
    <property type="entry name" value="ATPase domain of HSP90 chaperone/DNA topoisomerase II/histidine kinase"/>
    <property type="match status" value="1"/>
</dbReference>
<dbReference type="Pfam" id="PF08448">
    <property type="entry name" value="PAS_4"/>
    <property type="match status" value="1"/>
</dbReference>
<dbReference type="CDD" id="cd00130">
    <property type="entry name" value="PAS"/>
    <property type="match status" value="1"/>
</dbReference>
<dbReference type="InterPro" id="IPR035965">
    <property type="entry name" value="PAS-like_dom_sf"/>
</dbReference>
<evidence type="ECO:0000313" key="15">
    <source>
        <dbReference type="EMBL" id="ABW26980.1"/>
    </source>
</evidence>
<dbReference type="CDD" id="cd17574">
    <property type="entry name" value="REC_OmpR"/>
    <property type="match status" value="1"/>
</dbReference>
<comment type="catalytic activity">
    <reaction evidence="1">
        <text>ATP + protein L-histidine = ADP + protein N-phospho-L-histidine.</text>
        <dbReference type="EC" id="2.7.13.3"/>
    </reaction>
</comment>
<evidence type="ECO:0000256" key="3">
    <source>
        <dbReference type="ARBA" id="ARBA00012438"/>
    </source>
</evidence>
<dbReference type="Pfam" id="PF02518">
    <property type="entry name" value="HATPase_c"/>
    <property type="match status" value="1"/>
</dbReference>
<feature type="region of interest" description="Disordered" evidence="11">
    <location>
        <begin position="651"/>
        <end position="677"/>
    </location>
</feature>
<dbReference type="GO" id="GO:0009927">
    <property type="term" value="F:histidine phosphotransfer kinase activity"/>
    <property type="evidence" value="ECO:0007669"/>
    <property type="project" value="TreeGrafter"/>
</dbReference>
<keyword evidence="4 9" id="KW-0597">Phosphoprotein</keyword>
<evidence type="ECO:0000256" key="1">
    <source>
        <dbReference type="ARBA" id="ARBA00000085"/>
    </source>
</evidence>
<evidence type="ECO:0000256" key="11">
    <source>
        <dbReference type="SAM" id="MobiDB-lite"/>
    </source>
</evidence>
<evidence type="ECO:0000259" key="14">
    <source>
        <dbReference type="PROSITE" id="PS50112"/>
    </source>
</evidence>
<accession>B0CEL4</accession>
<dbReference type="PROSITE" id="PS50112">
    <property type="entry name" value="PAS"/>
    <property type="match status" value="1"/>
</dbReference>
<evidence type="ECO:0000259" key="12">
    <source>
        <dbReference type="PROSITE" id="PS50109"/>
    </source>
</evidence>
<dbReference type="Proteomes" id="UP000000268">
    <property type="component" value="Chromosome"/>
</dbReference>
<keyword evidence="16" id="KW-1185">Reference proteome</keyword>
<dbReference type="InterPro" id="IPR003661">
    <property type="entry name" value="HisK_dim/P_dom"/>
</dbReference>
<feature type="domain" description="Response regulatory" evidence="13">
    <location>
        <begin position="683"/>
        <end position="796"/>
    </location>
</feature>
<gene>
    <name evidence="15" type="ordered locus">AM1_1963</name>
</gene>
<dbReference type="PROSITE" id="PS50109">
    <property type="entry name" value="HIS_KIN"/>
    <property type="match status" value="1"/>
</dbReference>
<evidence type="ECO:0000256" key="8">
    <source>
        <dbReference type="ARBA" id="ARBA00074306"/>
    </source>
</evidence>
<dbReference type="eggNOG" id="COG0784">
    <property type="taxonomic scope" value="Bacteria"/>
</dbReference>
<dbReference type="SMART" id="SM00388">
    <property type="entry name" value="HisKA"/>
    <property type="match status" value="1"/>
</dbReference>
<dbReference type="GO" id="GO:0005886">
    <property type="term" value="C:plasma membrane"/>
    <property type="evidence" value="ECO:0007669"/>
    <property type="project" value="TreeGrafter"/>
</dbReference>
<dbReference type="PRINTS" id="PR00344">
    <property type="entry name" value="BCTRLSENSOR"/>
</dbReference>